<feature type="transmembrane region" description="Helical" evidence="10">
    <location>
        <begin position="17"/>
        <end position="38"/>
    </location>
</feature>
<comment type="caution">
    <text evidence="13">The sequence shown here is derived from an EMBL/GenBank/DDBJ whole genome shotgun (WGS) entry which is preliminary data.</text>
</comment>
<name>A0A3S0A387_9BACL</name>
<feature type="domain" description="ABC3 transporter permease C-terminal" evidence="11">
    <location>
        <begin position="281"/>
        <end position="395"/>
    </location>
</feature>
<evidence type="ECO:0000256" key="1">
    <source>
        <dbReference type="ARBA" id="ARBA00004651"/>
    </source>
</evidence>
<evidence type="ECO:0000259" key="11">
    <source>
        <dbReference type="Pfam" id="PF02687"/>
    </source>
</evidence>
<gene>
    <name evidence="13" type="ORF">EJQ19_16820</name>
</gene>
<dbReference type="AlphaFoldDB" id="A0A3S0A387"/>
<feature type="transmembrane region" description="Helical" evidence="10">
    <location>
        <begin position="373"/>
        <end position="395"/>
    </location>
</feature>
<comment type="subcellular location">
    <subcellularLocation>
        <location evidence="1">Cell membrane</location>
        <topology evidence="1">Multi-pass membrane protein</topology>
    </subcellularLocation>
</comment>
<keyword evidence="14" id="KW-1185">Reference proteome</keyword>
<comment type="subunit">
    <text evidence="3">The complex is composed of two ATP-binding proteins (HrtA), two transmembrane proteins (HrtB) and a solute-binding protein.</text>
</comment>
<evidence type="ECO:0000256" key="9">
    <source>
        <dbReference type="ARBA" id="ARBA00024973"/>
    </source>
</evidence>
<protein>
    <recommendedName>
        <fullName evidence="4">Putative hemin transport system permease protein HrtB</fullName>
    </recommendedName>
</protein>
<dbReference type="Pfam" id="PF02687">
    <property type="entry name" value="FtsX"/>
    <property type="match status" value="1"/>
</dbReference>
<dbReference type="GO" id="GO:0005886">
    <property type="term" value="C:plasma membrane"/>
    <property type="evidence" value="ECO:0007669"/>
    <property type="project" value="UniProtKB-SubCell"/>
</dbReference>
<dbReference type="InterPro" id="IPR025857">
    <property type="entry name" value="MacB_PCD"/>
</dbReference>
<organism evidence="13 14">
    <name type="scientific">Paenibacillus whitsoniae</name>
    <dbReference type="NCBI Taxonomy" id="2496558"/>
    <lineage>
        <taxon>Bacteria</taxon>
        <taxon>Bacillati</taxon>
        <taxon>Bacillota</taxon>
        <taxon>Bacilli</taxon>
        <taxon>Bacillales</taxon>
        <taxon>Paenibacillaceae</taxon>
        <taxon>Paenibacillus</taxon>
    </lineage>
</organism>
<sequence>MSVLILLWRNVWHRKTLSLLTIFSVAVTAAVIVLLLLYRQSVEVGAEKGYGPFEVTIGAKGSATQLALNTYYHLGAPTGNIPYSLLEEVRANHQVEAAYAMTTGDNYNGYPIVGMEPGYFATRYGTETAMASGKLYAKLGDTVVGAHVAKALGLHIGDTFTGAHGLVQGAEAVDDDDEDGEEEAHHHSFAYTVVGILPPLLTADDRAIFTTLDYAWAVHALDPDKPKEVTTILVKPRSLLGAQAVKTTYGGVSNVQAIYTSKAVADVVNVLDKGSQAVSGVTVICVVLAACSILLSLMAAVQERKKDVALLRLIGKSRRFIWFSLLGEGLLLTLVGLLLGLALGHFGGYVSREAIFDWMGLQIQSWQFLPGEWWLIGGTLLVAVAATLGPSWQAYRVEPLQLFRS</sequence>
<keyword evidence="5" id="KW-1003">Cell membrane</keyword>
<dbReference type="PANTHER" id="PTHR43738:SF2">
    <property type="entry name" value="ABC TRANSPORTER PERMEASE"/>
    <property type="match status" value="1"/>
</dbReference>
<evidence type="ECO:0000256" key="3">
    <source>
        <dbReference type="ARBA" id="ARBA00011131"/>
    </source>
</evidence>
<evidence type="ECO:0000256" key="10">
    <source>
        <dbReference type="SAM" id="Phobius"/>
    </source>
</evidence>
<dbReference type="InterPro" id="IPR003838">
    <property type="entry name" value="ABC3_permease_C"/>
</dbReference>
<keyword evidence="6 10" id="KW-0812">Transmembrane</keyword>
<evidence type="ECO:0000313" key="14">
    <source>
        <dbReference type="Proteomes" id="UP000276128"/>
    </source>
</evidence>
<keyword evidence="7 10" id="KW-1133">Transmembrane helix</keyword>
<evidence type="ECO:0000256" key="8">
    <source>
        <dbReference type="ARBA" id="ARBA00023136"/>
    </source>
</evidence>
<comment type="similarity">
    <text evidence="2">Belongs to the ABC-4 integral membrane protein family. HrtB subfamily.</text>
</comment>
<dbReference type="PANTHER" id="PTHR43738">
    <property type="entry name" value="ABC TRANSPORTER, MEMBRANE PROTEIN"/>
    <property type="match status" value="1"/>
</dbReference>
<feature type="transmembrane region" description="Helical" evidence="10">
    <location>
        <begin position="277"/>
        <end position="299"/>
    </location>
</feature>
<proteinExistence type="inferred from homology"/>
<feature type="transmembrane region" description="Helical" evidence="10">
    <location>
        <begin position="320"/>
        <end position="343"/>
    </location>
</feature>
<evidence type="ECO:0000259" key="12">
    <source>
        <dbReference type="Pfam" id="PF12704"/>
    </source>
</evidence>
<dbReference type="RefSeq" id="WP_126142400.1">
    <property type="nucleotide sequence ID" value="NZ_RXHU01000049.1"/>
</dbReference>
<evidence type="ECO:0000256" key="4">
    <source>
        <dbReference type="ARBA" id="ARBA00016962"/>
    </source>
</evidence>
<dbReference type="Pfam" id="PF12704">
    <property type="entry name" value="MacB_PCD"/>
    <property type="match status" value="1"/>
</dbReference>
<comment type="function">
    <text evidence="9">Part of the ABC transporter complex hrt involved in hemin import. Responsible for the translocation of the substrate across the membrane.</text>
</comment>
<evidence type="ECO:0000313" key="13">
    <source>
        <dbReference type="EMBL" id="RTE08500.1"/>
    </source>
</evidence>
<keyword evidence="8 10" id="KW-0472">Membrane</keyword>
<reference evidence="13 14" key="1">
    <citation type="submission" date="2018-12" db="EMBL/GenBank/DDBJ databases">
        <title>Bacillus ochoae sp. nov., Paenibacillus whitsoniae sp. nov., Paenibacillus spiritus sp. nov. Isolated from the Mars Exploration Rover during spacecraft assembly.</title>
        <authorList>
            <person name="Seuylemezian A."/>
            <person name="Vaishampayan P."/>
        </authorList>
    </citation>
    <scope>NUCLEOTIDE SEQUENCE [LARGE SCALE GENOMIC DNA]</scope>
    <source>
        <strain evidence="13 14">MER 54</strain>
    </source>
</reference>
<dbReference type="Proteomes" id="UP000276128">
    <property type="component" value="Unassembled WGS sequence"/>
</dbReference>
<evidence type="ECO:0000256" key="6">
    <source>
        <dbReference type="ARBA" id="ARBA00022692"/>
    </source>
</evidence>
<evidence type="ECO:0000256" key="5">
    <source>
        <dbReference type="ARBA" id="ARBA00022475"/>
    </source>
</evidence>
<dbReference type="OrthoDB" id="9784014at2"/>
<evidence type="ECO:0000256" key="2">
    <source>
        <dbReference type="ARBA" id="ARBA00008697"/>
    </source>
</evidence>
<feature type="domain" description="MacB-like periplasmic core" evidence="12">
    <location>
        <begin position="18"/>
        <end position="238"/>
    </location>
</feature>
<accession>A0A3S0A387</accession>
<dbReference type="InterPro" id="IPR051125">
    <property type="entry name" value="ABC-4/HrtB_transporter"/>
</dbReference>
<evidence type="ECO:0000256" key="7">
    <source>
        <dbReference type="ARBA" id="ARBA00022989"/>
    </source>
</evidence>
<dbReference type="EMBL" id="RXHU01000049">
    <property type="protein sequence ID" value="RTE08500.1"/>
    <property type="molecule type" value="Genomic_DNA"/>
</dbReference>